<comment type="caution">
    <text evidence="7">The sequence shown here is derived from an EMBL/GenBank/DDBJ whole genome shotgun (WGS) entry which is preliminary data.</text>
</comment>
<evidence type="ECO:0000256" key="1">
    <source>
        <dbReference type="ARBA" id="ARBA00004141"/>
    </source>
</evidence>
<evidence type="ECO:0000313" key="7">
    <source>
        <dbReference type="EMBL" id="KAG2593273.1"/>
    </source>
</evidence>
<dbReference type="GO" id="GO:0022857">
    <property type="term" value="F:transmembrane transporter activity"/>
    <property type="evidence" value="ECO:0007669"/>
    <property type="project" value="InterPro"/>
</dbReference>
<feature type="transmembrane region" description="Helical" evidence="6">
    <location>
        <begin position="467"/>
        <end position="491"/>
    </location>
</feature>
<proteinExistence type="inferred from homology"/>
<dbReference type="EMBL" id="CM029046">
    <property type="protein sequence ID" value="KAG2593273.1"/>
    <property type="molecule type" value="Genomic_DNA"/>
</dbReference>
<dbReference type="GO" id="GO:0016020">
    <property type="term" value="C:membrane"/>
    <property type="evidence" value="ECO:0007669"/>
    <property type="project" value="UniProtKB-SubCell"/>
</dbReference>
<comment type="similarity">
    <text evidence="2">Belongs to the major facilitator superfamily. Proton-dependent oligopeptide transporter (POT/PTR) (TC 2.A.17) family.</text>
</comment>
<dbReference type="InterPro" id="IPR000109">
    <property type="entry name" value="POT_fam"/>
</dbReference>
<keyword evidence="5 6" id="KW-0472">Membrane</keyword>
<feature type="transmembrane region" description="Helical" evidence="6">
    <location>
        <begin position="105"/>
        <end position="126"/>
    </location>
</feature>
<feature type="transmembrane region" description="Helical" evidence="6">
    <location>
        <begin position="392"/>
        <end position="411"/>
    </location>
</feature>
<dbReference type="Pfam" id="PF00854">
    <property type="entry name" value="PTR2"/>
    <property type="match status" value="1"/>
</dbReference>
<keyword evidence="4 6" id="KW-1133">Transmembrane helix</keyword>
<evidence type="ECO:0000256" key="2">
    <source>
        <dbReference type="ARBA" id="ARBA00005982"/>
    </source>
</evidence>
<evidence type="ECO:0000256" key="3">
    <source>
        <dbReference type="ARBA" id="ARBA00022692"/>
    </source>
</evidence>
<feature type="transmembrane region" description="Helical" evidence="6">
    <location>
        <begin position="423"/>
        <end position="447"/>
    </location>
</feature>
<dbReference type="Proteomes" id="UP000823388">
    <property type="component" value="Chromosome 5N"/>
</dbReference>
<dbReference type="AlphaFoldDB" id="A0A8T0S911"/>
<feature type="transmembrane region" description="Helical" evidence="6">
    <location>
        <begin position="186"/>
        <end position="206"/>
    </location>
</feature>
<comment type="subcellular location">
    <subcellularLocation>
        <location evidence="1">Membrane</location>
        <topology evidence="1">Multi-pass membrane protein</topology>
    </subcellularLocation>
</comment>
<dbReference type="Gene3D" id="1.20.1250.20">
    <property type="entry name" value="MFS general substrate transporter like domains"/>
    <property type="match status" value="1"/>
</dbReference>
<feature type="transmembrane region" description="Helical" evidence="6">
    <location>
        <begin position="161"/>
        <end position="180"/>
    </location>
</feature>
<evidence type="ECO:0000256" key="6">
    <source>
        <dbReference type="SAM" id="Phobius"/>
    </source>
</evidence>
<feature type="transmembrane region" description="Helical" evidence="6">
    <location>
        <begin position="261"/>
        <end position="282"/>
    </location>
</feature>
<keyword evidence="3 6" id="KW-0812">Transmembrane</keyword>
<gene>
    <name evidence="7" type="ORF">PVAP13_5NG110337</name>
</gene>
<evidence type="ECO:0000313" key="8">
    <source>
        <dbReference type="Proteomes" id="UP000823388"/>
    </source>
</evidence>
<dbReference type="SUPFAM" id="SSF103473">
    <property type="entry name" value="MFS general substrate transporter"/>
    <property type="match status" value="1"/>
</dbReference>
<feature type="transmembrane region" description="Helical" evidence="6">
    <location>
        <begin position="79"/>
        <end position="99"/>
    </location>
</feature>
<sequence>MDASTLLLPCSDGVVAGAVDFRGRPASRAGTGRWPAAMFVLGVEIAERFAYHGISANLISYLTGPLGESTAGAAAAINAWSGVATMLPLLMACMADAWLGRFRTIVLASLLFVVVTVFYVSLYLVALAEAGHKPCAQAFAADQFDQHDPKESESRSSFFNWWYFGMCSGTAATTLVSSYIQDNVGWGLGFGIPCLVMVFALLALLLGTRSYRYYTSTESSPFARLARAFVALIRGTKSSQCESLVTDDDEHREEVKGVLRLFPIWATCIIYTVIFSQSSTFFTKQAATLDRRVGSTLRMPPAALQVFTSLTIMAFIPIYDRAFVPAARRFTRLSSGITMLQRIGTGLVLAMVAMVVAALVETRRLGVARDAGLVDQPKAALPMTLWWMLPQYVLLGLSAVFATIGLQEFFYDQVPDALRSLGLAFFLSIFGVGHFLSSVLISAIDGATKKSGASWFSNNLNRAHLDYFYWLLAGLCAVELAAFVVVSRVYVYKKRASHDNGGAVM</sequence>
<dbReference type="InterPro" id="IPR036259">
    <property type="entry name" value="MFS_trans_sf"/>
</dbReference>
<accession>A0A8T0S911</accession>
<organism evidence="7 8">
    <name type="scientific">Panicum virgatum</name>
    <name type="common">Blackwell switchgrass</name>
    <dbReference type="NCBI Taxonomy" id="38727"/>
    <lineage>
        <taxon>Eukaryota</taxon>
        <taxon>Viridiplantae</taxon>
        <taxon>Streptophyta</taxon>
        <taxon>Embryophyta</taxon>
        <taxon>Tracheophyta</taxon>
        <taxon>Spermatophyta</taxon>
        <taxon>Magnoliopsida</taxon>
        <taxon>Liliopsida</taxon>
        <taxon>Poales</taxon>
        <taxon>Poaceae</taxon>
        <taxon>PACMAD clade</taxon>
        <taxon>Panicoideae</taxon>
        <taxon>Panicodae</taxon>
        <taxon>Paniceae</taxon>
        <taxon>Panicinae</taxon>
        <taxon>Panicum</taxon>
        <taxon>Panicum sect. Hiantes</taxon>
    </lineage>
</organism>
<dbReference type="FunFam" id="1.20.1250.20:FF:000410">
    <property type="entry name" value="POT family protein"/>
    <property type="match status" value="1"/>
</dbReference>
<feature type="transmembrane region" description="Helical" evidence="6">
    <location>
        <begin position="340"/>
        <end position="360"/>
    </location>
</feature>
<evidence type="ECO:0000256" key="5">
    <source>
        <dbReference type="ARBA" id="ARBA00023136"/>
    </source>
</evidence>
<reference evidence="7" key="1">
    <citation type="submission" date="2020-05" db="EMBL/GenBank/DDBJ databases">
        <title>WGS assembly of Panicum virgatum.</title>
        <authorList>
            <person name="Lovell J.T."/>
            <person name="Jenkins J."/>
            <person name="Shu S."/>
            <person name="Juenger T.E."/>
            <person name="Schmutz J."/>
        </authorList>
    </citation>
    <scope>NUCLEOTIDE SEQUENCE</scope>
    <source>
        <strain evidence="7">AP13</strain>
    </source>
</reference>
<protein>
    <submittedName>
        <fullName evidence="7">Uncharacterized protein</fullName>
    </submittedName>
</protein>
<name>A0A8T0S911_PANVG</name>
<dbReference type="PANTHER" id="PTHR11654">
    <property type="entry name" value="OLIGOPEPTIDE TRANSPORTER-RELATED"/>
    <property type="match status" value="1"/>
</dbReference>
<feature type="transmembrane region" description="Helical" evidence="6">
    <location>
        <begin position="302"/>
        <end position="319"/>
    </location>
</feature>
<keyword evidence="8" id="KW-1185">Reference proteome</keyword>
<evidence type="ECO:0000256" key="4">
    <source>
        <dbReference type="ARBA" id="ARBA00022989"/>
    </source>
</evidence>